<dbReference type="AlphaFoldDB" id="A0A931NGB6"/>
<dbReference type="EMBL" id="JAEDAK010000002">
    <property type="protein sequence ID" value="MBH9575914.1"/>
    <property type="molecule type" value="Genomic_DNA"/>
</dbReference>
<gene>
    <name evidence="4" type="ORF">I7X39_03250</name>
</gene>
<dbReference type="InterPro" id="IPR048469">
    <property type="entry name" value="YchJ-like_M"/>
</dbReference>
<accession>A0A931NGB6</accession>
<protein>
    <recommendedName>
        <fullName evidence="2">UPF0225 protein I7X39_03250</fullName>
    </recommendedName>
</protein>
<comment type="similarity">
    <text evidence="1 2">Belongs to the UPF0225 family.</text>
</comment>
<evidence type="ECO:0000313" key="5">
    <source>
        <dbReference type="Proteomes" id="UP000613266"/>
    </source>
</evidence>
<dbReference type="PANTHER" id="PTHR33747:SF1">
    <property type="entry name" value="ADENYLATE CYCLASE-ASSOCIATED CAP C-TERMINAL DOMAIN-CONTAINING PROTEIN"/>
    <property type="match status" value="1"/>
</dbReference>
<sequence>MSDPCPCGRPLPYAQCCGALHDEYDRSGHLTAPDAEALMRSRYSAFVKDRRDYLMATWHPRTRPRQLEAPEPGLRWLGLDVLSHRVLDEDHAEVRFVARSKLGGRAHRLMETSRFERVNDEWLYVDGDIA</sequence>
<evidence type="ECO:0000256" key="1">
    <source>
        <dbReference type="ARBA" id="ARBA00010839"/>
    </source>
</evidence>
<dbReference type="SUPFAM" id="SSF54427">
    <property type="entry name" value="NTF2-like"/>
    <property type="match status" value="1"/>
</dbReference>
<organism evidence="4 5">
    <name type="scientific">Inhella proteolytica</name>
    <dbReference type="NCBI Taxonomy" id="2795029"/>
    <lineage>
        <taxon>Bacteria</taxon>
        <taxon>Pseudomonadati</taxon>
        <taxon>Pseudomonadota</taxon>
        <taxon>Betaproteobacteria</taxon>
        <taxon>Burkholderiales</taxon>
        <taxon>Sphaerotilaceae</taxon>
        <taxon>Inhella</taxon>
    </lineage>
</organism>
<dbReference type="PANTHER" id="PTHR33747">
    <property type="entry name" value="UPF0225 PROTEIN SCO1677"/>
    <property type="match status" value="1"/>
</dbReference>
<dbReference type="HAMAP" id="MF_00612">
    <property type="entry name" value="UPF0225"/>
    <property type="match status" value="1"/>
</dbReference>
<evidence type="ECO:0000313" key="4">
    <source>
        <dbReference type="EMBL" id="MBH9575914.1"/>
    </source>
</evidence>
<dbReference type="InterPro" id="IPR004027">
    <property type="entry name" value="SEC_C_motif"/>
</dbReference>
<evidence type="ECO:0000256" key="2">
    <source>
        <dbReference type="HAMAP-Rule" id="MF_00612"/>
    </source>
</evidence>
<dbReference type="Proteomes" id="UP000613266">
    <property type="component" value="Unassembled WGS sequence"/>
</dbReference>
<dbReference type="Gene3D" id="3.10.450.50">
    <property type="match status" value="1"/>
</dbReference>
<name>A0A931NGB6_9BURK</name>
<keyword evidence="5" id="KW-1185">Reference proteome</keyword>
<dbReference type="Pfam" id="PF17775">
    <property type="entry name" value="YchJ_M-like"/>
    <property type="match status" value="1"/>
</dbReference>
<dbReference type="Pfam" id="PF02810">
    <property type="entry name" value="SEC-C"/>
    <property type="match status" value="1"/>
</dbReference>
<feature type="domain" description="YchJ-like middle NTF2-like" evidence="3">
    <location>
        <begin position="34"/>
        <end position="127"/>
    </location>
</feature>
<evidence type="ECO:0000259" key="3">
    <source>
        <dbReference type="Pfam" id="PF17775"/>
    </source>
</evidence>
<reference evidence="4" key="1">
    <citation type="submission" date="2020-12" db="EMBL/GenBank/DDBJ databases">
        <title>The genome sequence of Inhella sp. 1Y17.</title>
        <authorList>
            <person name="Liu Y."/>
        </authorList>
    </citation>
    <scope>NUCLEOTIDE SEQUENCE</scope>
    <source>
        <strain evidence="4">1Y17</strain>
    </source>
</reference>
<dbReference type="InterPro" id="IPR023006">
    <property type="entry name" value="YchJ-like"/>
</dbReference>
<dbReference type="InterPro" id="IPR032710">
    <property type="entry name" value="NTF2-like_dom_sf"/>
</dbReference>
<dbReference type="RefSeq" id="WP_198109536.1">
    <property type="nucleotide sequence ID" value="NZ_JAEDAK010000002.1"/>
</dbReference>
<comment type="caution">
    <text evidence="4">The sequence shown here is derived from an EMBL/GenBank/DDBJ whole genome shotgun (WGS) entry which is preliminary data.</text>
</comment>
<proteinExistence type="inferred from homology"/>